<dbReference type="GO" id="GO:0009867">
    <property type="term" value="P:jasmonic acid mediated signaling pathway"/>
    <property type="evidence" value="ECO:0007669"/>
    <property type="project" value="UniProtKB-ARBA"/>
</dbReference>
<evidence type="ECO:0000256" key="4">
    <source>
        <dbReference type="PIRNR" id="PIRNR028729"/>
    </source>
</evidence>
<sequence length="137" mass="15225">MASSSSAKKVVLISNDGKKVEVDEAVAMLSLTVKNLIEDGCIVDGGIPLPKVDSDTLAKLLDYCEYHAPDPWIFCSFQFQAANFLNIEGLLDLMTEAIRDTIAGKTPEEIRQTFRIKNDFTAEEEAVVRDENKWALE</sequence>
<dbReference type="Pfam" id="PF01466">
    <property type="entry name" value="Skp1"/>
    <property type="match status" value="1"/>
</dbReference>
<dbReference type="InterPro" id="IPR036296">
    <property type="entry name" value="SKP1-like_dim_sf"/>
</dbReference>
<comment type="subunit">
    <text evidence="4">Part of a SCF (SKP1-cullin-F-box) protein ligase complex.</text>
</comment>
<dbReference type="GO" id="GO:0006511">
    <property type="term" value="P:ubiquitin-dependent protein catabolic process"/>
    <property type="evidence" value="ECO:0007669"/>
    <property type="project" value="InterPro"/>
</dbReference>
<feature type="domain" description="SKP1 component dimerisation" evidence="5">
    <location>
        <begin position="89"/>
        <end position="135"/>
    </location>
</feature>
<protein>
    <recommendedName>
        <fullName evidence="4">SKP1-like protein</fullName>
    </recommendedName>
</protein>
<comment type="pathway">
    <text evidence="1 4">Protein modification; protein ubiquitination.</text>
</comment>
<reference evidence="7" key="1">
    <citation type="submission" date="2018-01" db="EMBL/GenBank/DDBJ databases">
        <authorList>
            <person name="Mao J.F."/>
        </authorList>
    </citation>
    <scope>NUCLEOTIDE SEQUENCE</scope>
    <source>
        <strain evidence="7">Huo1</strain>
        <tissue evidence="7">Leaf</tissue>
    </source>
</reference>
<keyword evidence="3 4" id="KW-0833">Ubl conjugation pathway</keyword>
<accession>A0A8X9ACF8</accession>
<name>A0A8X9ACF8_SALSN</name>
<dbReference type="SUPFAM" id="SSF81382">
    <property type="entry name" value="Skp1 dimerisation domain-like"/>
    <property type="match status" value="1"/>
</dbReference>
<dbReference type="InterPro" id="IPR016897">
    <property type="entry name" value="SKP1"/>
</dbReference>
<dbReference type="Pfam" id="PF03931">
    <property type="entry name" value="Skp1_POZ"/>
    <property type="match status" value="1"/>
</dbReference>
<dbReference type="InterPro" id="IPR016072">
    <property type="entry name" value="Skp1_comp_dimer"/>
</dbReference>
<dbReference type="PANTHER" id="PTHR11165">
    <property type="entry name" value="SKP1"/>
    <property type="match status" value="1"/>
</dbReference>
<evidence type="ECO:0000313" key="8">
    <source>
        <dbReference type="Proteomes" id="UP000298416"/>
    </source>
</evidence>
<comment type="similarity">
    <text evidence="2 4">Belongs to the SKP1 family.</text>
</comment>
<dbReference type="AlphaFoldDB" id="A0A8X9ACF8"/>
<dbReference type="InterPro" id="IPR016073">
    <property type="entry name" value="Skp1_comp_POZ"/>
</dbReference>
<evidence type="ECO:0000313" key="7">
    <source>
        <dbReference type="EMBL" id="KAG6437822.1"/>
    </source>
</evidence>
<evidence type="ECO:0000259" key="5">
    <source>
        <dbReference type="Pfam" id="PF01466"/>
    </source>
</evidence>
<organism evidence="7">
    <name type="scientific">Salvia splendens</name>
    <name type="common">Scarlet sage</name>
    <dbReference type="NCBI Taxonomy" id="180675"/>
    <lineage>
        <taxon>Eukaryota</taxon>
        <taxon>Viridiplantae</taxon>
        <taxon>Streptophyta</taxon>
        <taxon>Embryophyta</taxon>
        <taxon>Tracheophyta</taxon>
        <taxon>Spermatophyta</taxon>
        <taxon>Magnoliopsida</taxon>
        <taxon>eudicotyledons</taxon>
        <taxon>Gunneridae</taxon>
        <taxon>Pentapetalae</taxon>
        <taxon>asterids</taxon>
        <taxon>lamiids</taxon>
        <taxon>Lamiales</taxon>
        <taxon>Lamiaceae</taxon>
        <taxon>Nepetoideae</taxon>
        <taxon>Mentheae</taxon>
        <taxon>Salviinae</taxon>
        <taxon>Salvia</taxon>
        <taxon>Salvia subgen. Calosphace</taxon>
        <taxon>core Calosphace</taxon>
    </lineage>
</organism>
<dbReference type="SMART" id="SM00512">
    <property type="entry name" value="Skp1"/>
    <property type="match status" value="1"/>
</dbReference>
<comment type="function">
    <text evidence="4">Involved in ubiquitination and subsequent proteasomal degradation of target proteins. Together with CUL1, RBX1 and a F-box protein, it forms a SCF E3 ubiquitin ligase complex. The functional specificity of this complex depends on the type of F-box protein. In the SCF complex, it serves as an adapter that links the F-box protein to CUL1.</text>
</comment>
<proteinExistence type="inferred from homology"/>
<comment type="caution">
    <text evidence="7">The sequence shown here is derived from an EMBL/GenBank/DDBJ whole genome shotgun (WGS) entry which is preliminary data.</text>
</comment>
<reference evidence="7" key="2">
    <citation type="submission" date="2020-08" db="EMBL/GenBank/DDBJ databases">
        <title>Plant Genome Project.</title>
        <authorList>
            <person name="Zhang R.-G."/>
        </authorList>
    </citation>
    <scope>NUCLEOTIDE SEQUENCE</scope>
    <source>
        <strain evidence="7">Huo1</strain>
        <tissue evidence="7">Leaf</tissue>
    </source>
</reference>
<dbReference type="Gene3D" id="3.30.710.10">
    <property type="entry name" value="Potassium Channel Kv1.1, Chain A"/>
    <property type="match status" value="2"/>
</dbReference>
<gene>
    <name evidence="7" type="ORF">SASPL_102752</name>
</gene>
<dbReference type="EMBL" id="PNBA02000001">
    <property type="protein sequence ID" value="KAG6437822.1"/>
    <property type="molecule type" value="Genomic_DNA"/>
</dbReference>
<evidence type="ECO:0000256" key="3">
    <source>
        <dbReference type="ARBA" id="ARBA00022786"/>
    </source>
</evidence>
<dbReference type="InterPro" id="IPR001232">
    <property type="entry name" value="SKP1-like"/>
</dbReference>
<dbReference type="GO" id="GO:0016567">
    <property type="term" value="P:protein ubiquitination"/>
    <property type="evidence" value="ECO:0007669"/>
    <property type="project" value="UniProtKB-UniRule"/>
</dbReference>
<evidence type="ECO:0000256" key="2">
    <source>
        <dbReference type="ARBA" id="ARBA00009993"/>
    </source>
</evidence>
<dbReference type="Proteomes" id="UP000298416">
    <property type="component" value="Unassembled WGS sequence"/>
</dbReference>
<keyword evidence="8" id="KW-1185">Reference proteome</keyword>
<feature type="domain" description="SKP1 component POZ" evidence="6">
    <location>
        <begin position="8"/>
        <end position="67"/>
    </location>
</feature>
<dbReference type="SUPFAM" id="SSF54695">
    <property type="entry name" value="POZ domain"/>
    <property type="match status" value="1"/>
</dbReference>
<dbReference type="InterPro" id="IPR011333">
    <property type="entry name" value="SKP1/BTB/POZ_sf"/>
</dbReference>
<evidence type="ECO:0000259" key="6">
    <source>
        <dbReference type="Pfam" id="PF03931"/>
    </source>
</evidence>
<dbReference type="OrthoDB" id="676908at2759"/>
<dbReference type="PIRSF" id="PIRSF028729">
    <property type="entry name" value="E3_ubiquit_lig_SCF_Skp"/>
    <property type="match status" value="1"/>
</dbReference>
<evidence type="ECO:0000256" key="1">
    <source>
        <dbReference type="ARBA" id="ARBA00004906"/>
    </source>
</evidence>